<feature type="region of interest" description="Disordered" evidence="1">
    <location>
        <begin position="529"/>
        <end position="563"/>
    </location>
</feature>
<feature type="transmembrane region" description="Helical" evidence="2">
    <location>
        <begin position="106"/>
        <end position="127"/>
    </location>
</feature>
<feature type="transmembrane region" description="Helical" evidence="2">
    <location>
        <begin position="44"/>
        <end position="60"/>
    </location>
</feature>
<sequence>FNSQSAATSTIFNYKQMATVLQQSPVQLFIHQLPLKFISHIPEFIAELYFLHLVFSFFGISYTSDIVIVEIIIQVAFTQIVKCIASGMQAQLEKANAIKEDLAYQIICGTFLFQLFFSVFMAIILLALKSQITGALLQNPTQLEGYFLARVITTIVADSIASWANQLYPITESMQITASAVIFMICIHIDLLIHECNIVEFAIIRAAVQLITILIFYNYPIINGLKQFKQMNSKLFWQITKCWFYKVIELVPFFAVILITFVSFTTTVKTQMMYSYGAIIYYTYFNMMMIAQCLNEIVAGLTVVFCQLNLAINVRKVYGYFIKIPLLTLSIQLCIFGLFYVIGEAVFYIIIPKSNFDEEQELLMPTLLEIVRLAGVPSLCLSIQTVTYTYVSLIENKQMLYLFRIISVGFLAFVIIMFIIAEDQSFTKYHIAYSVSVGLVGFSVYINSTLQFLKDLKQNPQMEPEETIQQDDQFDQAHKLPVQNNSSDSNNPQRQSDKFLNVQSVHQTSSDSNPIKLIVPQVIGAISKDSDSNNPYRIKNEQSQMSELKETEIQPPHFPEIKK</sequence>
<keyword evidence="2" id="KW-1133">Transmembrane helix</keyword>
<dbReference type="EMBL" id="GDID01006649">
    <property type="protein sequence ID" value="JAP89957.1"/>
    <property type="molecule type" value="Transcribed_RNA"/>
</dbReference>
<gene>
    <name evidence="3" type="ORF">TPC1_30548</name>
</gene>
<evidence type="ECO:0000256" key="2">
    <source>
        <dbReference type="SAM" id="Phobius"/>
    </source>
</evidence>
<feature type="transmembrane region" description="Helical" evidence="2">
    <location>
        <begin position="66"/>
        <end position="85"/>
    </location>
</feature>
<protein>
    <submittedName>
        <fullName evidence="3">Uncharacterized protein</fullName>
    </submittedName>
</protein>
<evidence type="ECO:0000256" key="1">
    <source>
        <dbReference type="SAM" id="MobiDB-lite"/>
    </source>
</evidence>
<feature type="transmembrane region" description="Helical" evidence="2">
    <location>
        <begin position="370"/>
        <end position="394"/>
    </location>
</feature>
<proteinExistence type="predicted"/>
<name>A0A146JZL2_9EUKA</name>
<accession>A0A146JZL2</accession>
<feature type="non-terminal residue" evidence="3">
    <location>
        <position position="1"/>
    </location>
</feature>
<feature type="transmembrane region" description="Helical" evidence="2">
    <location>
        <begin position="324"/>
        <end position="350"/>
    </location>
</feature>
<keyword evidence="2" id="KW-0472">Membrane</keyword>
<feature type="transmembrane region" description="Helical" evidence="2">
    <location>
        <begin position="199"/>
        <end position="222"/>
    </location>
</feature>
<dbReference type="AlphaFoldDB" id="A0A146JZL2"/>
<feature type="transmembrane region" description="Helical" evidence="2">
    <location>
        <begin position="433"/>
        <end position="453"/>
    </location>
</feature>
<evidence type="ECO:0000313" key="3">
    <source>
        <dbReference type="EMBL" id="JAP89957.1"/>
    </source>
</evidence>
<reference evidence="3" key="1">
    <citation type="submission" date="2015-07" db="EMBL/GenBank/DDBJ databases">
        <title>Adaptation to a free-living lifestyle via gene acquisitions in the diplomonad Trepomonas sp. PC1.</title>
        <authorList>
            <person name="Xu F."/>
            <person name="Jerlstrom-Hultqvist J."/>
            <person name="Kolisko M."/>
            <person name="Simpson A.G.B."/>
            <person name="Roger A.J."/>
            <person name="Svard S.G."/>
            <person name="Andersson J.O."/>
        </authorList>
    </citation>
    <scope>NUCLEOTIDE SEQUENCE</scope>
    <source>
        <strain evidence="3">PC1</strain>
    </source>
</reference>
<organism evidence="3">
    <name type="scientific">Trepomonas sp. PC1</name>
    <dbReference type="NCBI Taxonomy" id="1076344"/>
    <lineage>
        <taxon>Eukaryota</taxon>
        <taxon>Metamonada</taxon>
        <taxon>Diplomonadida</taxon>
        <taxon>Hexamitidae</taxon>
        <taxon>Hexamitinae</taxon>
        <taxon>Trepomonas</taxon>
    </lineage>
</organism>
<feature type="transmembrane region" description="Helical" evidence="2">
    <location>
        <begin position="284"/>
        <end position="312"/>
    </location>
</feature>
<feature type="transmembrane region" description="Helical" evidence="2">
    <location>
        <begin position="243"/>
        <end position="264"/>
    </location>
</feature>
<feature type="transmembrane region" description="Helical" evidence="2">
    <location>
        <begin position="176"/>
        <end position="193"/>
    </location>
</feature>
<keyword evidence="2" id="KW-0812">Transmembrane</keyword>
<feature type="transmembrane region" description="Helical" evidence="2">
    <location>
        <begin position="401"/>
        <end position="421"/>
    </location>
</feature>